<dbReference type="Gene3D" id="3.40.250.10">
    <property type="entry name" value="Rhodanese-like domain"/>
    <property type="match status" value="1"/>
</dbReference>
<gene>
    <name evidence="2" type="ordered locus">Aflv_1300</name>
</gene>
<dbReference type="PANTHER" id="PTHR43031:SF17">
    <property type="entry name" value="SULFURTRANSFERASE YTWF-RELATED"/>
    <property type="match status" value="1"/>
</dbReference>
<feature type="domain" description="Rhodanese" evidence="1">
    <location>
        <begin position="17"/>
        <end position="100"/>
    </location>
</feature>
<dbReference type="EMBL" id="CP000922">
    <property type="protein sequence ID" value="ACJ33670.1"/>
    <property type="molecule type" value="Genomic_DNA"/>
</dbReference>
<dbReference type="InterPro" id="IPR001763">
    <property type="entry name" value="Rhodanese-like_dom"/>
</dbReference>
<dbReference type="Proteomes" id="UP000000742">
    <property type="component" value="Chromosome"/>
</dbReference>
<dbReference type="PANTHER" id="PTHR43031">
    <property type="entry name" value="FAD-DEPENDENT OXIDOREDUCTASE"/>
    <property type="match status" value="1"/>
</dbReference>
<dbReference type="SMART" id="SM00450">
    <property type="entry name" value="RHOD"/>
    <property type="match status" value="1"/>
</dbReference>
<evidence type="ECO:0000313" key="3">
    <source>
        <dbReference type="Proteomes" id="UP000000742"/>
    </source>
</evidence>
<dbReference type="InterPro" id="IPR050229">
    <property type="entry name" value="GlpE_sulfurtransferase"/>
</dbReference>
<dbReference type="Pfam" id="PF00581">
    <property type="entry name" value="Rhodanese"/>
    <property type="match status" value="1"/>
</dbReference>
<dbReference type="PROSITE" id="PS50206">
    <property type="entry name" value="RHODANESE_3"/>
    <property type="match status" value="1"/>
</dbReference>
<evidence type="ECO:0000259" key="1">
    <source>
        <dbReference type="PROSITE" id="PS50206"/>
    </source>
</evidence>
<dbReference type="AlphaFoldDB" id="B7GJK0"/>
<dbReference type="GO" id="GO:0016740">
    <property type="term" value="F:transferase activity"/>
    <property type="evidence" value="ECO:0007669"/>
    <property type="project" value="UniProtKB-KW"/>
</dbReference>
<dbReference type="SUPFAM" id="SSF52821">
    <property type="entry name" value="Rhodanese/Cell cycle control phosphatase"/>
    <property type="match status" value="1"/>
</dbReference>
<dbReference type="CDD" id="cd00158">
    <property type="entry name" value="RHOD"/>
    <property type="match status" value="1"/>
</dbReference>
<keyword evidence="2" id="KW-0808">Transferase</keyword>
<dbReference type="HOGENOM" id="CLU_089574_13_3_9"/>
<reference evidence="2 3" key="1">
    <citation type="journal article" date="2008" name="Genome Biol.">
        <title>Encapsulated in silica: genome, proteome and physiology of the thermophilic bacterium Anoxybacillus flavithermus WK1.</title>
        <authorList>
            <person name="Saw J.H."/>
            <person name="Mountain B.W."/>
            <person name="Feng L."/>
            <person name="Omelchenko M.V."/>
            <person name="Hou S."/>
            <person name="Saito J.A."/>
            <person name="Stott M.B."/>
            <person name="Li D."/>
            <person name="Zhao G."/>
            <person name="Wu J."/>
            <person name="Galperin M.Y."/>
            <person name="Koonin E.V."/>
            <person name="Makarova K.S."/>
            <person name="Wolf Y.I."/>
            <person name="Rigden D.J."/>
            <person name="Dunfield P.F."/>
            <person name="Wang L."/>
            <person name="Alam M."/>
        </authorList>
    </citation>
    <scope>NUCLEOTIDE SEQUENCE [LARGE SCALE GENOMIC DNA]</scope>
    <source>
        <strain evidence="3">DSM 21510 / WK1</strain>
    </source>
</reference>
<dbReference type="KEGG" id="afl:Aflv_1300"/>
<accession>B7GJK0</accession>
<protein>
    <submittedName>
        <fullName evidence="2">Rhodanese-related sulfurtransferase</fullName>
    </submittedName>
</protein>
<name>B7GJK0_ANOFW</name>
<dbReference type="InterPro" id="IPR036873">
    <property type="entry name" value="Rhodanese-like_dom_sf"/>
</dbReference>
<sequence length="100" mass="11175">MGMFENILPTQANTLRHEENVEVLDVREAHEVAAGKIPNARHIPLGQLFARLNELDSNKTYIVVCHSGGRSALACEWLSERGFHVKNMVGGMMSWEGEVE</sequence>
<evidence type="ECO:0000313" key="2">
    <source>
        <dbReference type="EMBL" id="ACJ33670.1"/>
    </source>
</evidence>
<dbReference type="eggNOG" id="COG0607">
    <property type="taxonomic scope" value="Bacteria"/>
</dbReference>
<organism evidence="2 3">
    <name type="scientific">Anoxybacillus flavithermus (strain DSM 21510 / WK1)</name>
    <dbReference type="NCBI Taxonomy" id="491915"/>
    <lineage>
        <taxon>Bacteria</taxon>
        <taxon>Bacillati</taxon>
        <taxon>Bacillota</taxon>
        <taxon>Bacilli</taxon>
        <taxon>Bacillales</taxon>
        <taxon>Anoxybacillaceae</taxon>
        <taxon>Anoxybacillus</taxon>
    </lineage>
</organism>
<proteinExistence type="predicted"/>
<dbReference type="STRING" id="491915.Aflv_1300"/>